<dbReference type="Proteomes" id="UP000187172">
    <property type="component" value="Unassembled WGS sequence"/>
</dbReference>
<evidence type="ECO:0000313" key="2">
    <source>
        <dbReference type="Proteomes" id="UP000187172"/>
    </source>
</evidence>
<keyword evidence="2" id="KW-1185">Reference proteome</keyword>
<name>A0A1R1E580_9BACL</name>
<organism evidence="1 2">
    <name type="scientific">Paenibacillus rhizosphaerae</name>
    <dbReference type="NCBI Taxonomy" id="297318"/>
    <lineage>
        <taxon>Bacteria</taxon>
        <taxon>Bacillati</taxon>
        <taxon>Bacillota</taxon>
        <taxon>Bacilli</taxon>
        <taxon>Bacillales</taxon>
        <taxon>Paenibacillaceae</taxon>
        <taxon>Paenibacillus</taxon>
    </lineage>
</organism>
<dbReference type="EMBL" id="MRTP01000020">
    <property type="protein sequence ID" value="OMF46892.1"/>
    <property type="molecule type" value="Genomic_DNA"/>
</dbReference>
<gene>
    <name evidence="1" type="ORF">BK138_32890</name>
</gene>
<reference evidence="1 2" key="1">
    <citation type="submission" date="2016-11" db="EMBL/GenBank/DDBJ databases">
        <title>Paenibacillus species isolates.</title>
        <authorList>
            <person name="Beno S.M."/>
        </authorList>
    </citation>
    <scope>NUCLEOTIDE SEQUENCE [LARGE SCALE GENOMIC DNA]</scope>
    <source>
        <strain evidence="1 2">FSL R5-0378</strain>
    </source>
</reference>
<accession>A0A1R1E580</accession>
<sequence>MGLKVSINRDYFNIMADNAVQLIKELPEPLPWVEPSINMLYLNAASSLVMGNFYGSIICSSTLLEHTLRLAVLNPDSNGLKRQLSKSKLDKYQSISALLKAPNISNIIPNQDDIDWWENVASKLRNKSAHYLIPTLLKLFTGKDYAPENYVLTNDDGTPQHDLLHDWGSFFHKTDYHIAIRFFKESTDQLQKIINNTQWESDLSWWESQADHYNMFFEYQWTIDNMKNSLNIMYKDLFQRSEKKSEDCSEEEGHIR</sequence>
<dbReference type="RefSeq" id="WP_076176614.1">
    <property type="nucleotide sequence ID" value="NZ_MRTP01000020.1"/>
</dbReference>
<proteinExistence type="predicted"/>
<evidence type="ECO:0000313" key="1">
    <source>
        <dbReference type="EMBL" id="OMF46892.1"/>
    </source>
</evidence>
<dbReference type="AlphaFoldDB" id="A0A1R1E580"/>
<protein>
    <submittedName>
        <fullName evidence="1">Uncharacterized protein</fullName>
    </submittedName>
</protein>
<comment type="caution">
    <text evidence="1">The sequence shown here is derived from an EMBL/GenBank/DDBJ whole genome shotgun (WGS) entry which is preliminary data.</text>
</comment>